<sequence length="570" mass="63073">MTQAGETSCELRATKTNHQNTNASIYHQGTSGMVMFHHHTNSSICHQTTKKSICHQTSNGSLSCQTTDGRIRHQITDSRKCHQGTDGSICHQATDGSICHQATDGSICHQATDGSICPQATDGIIYHQTTDGSMSHQATDDGNICTYTFSHSVSEDNSTKLDCCSHGQIVSTQDDQQVSDGLGPSTWEVVLDSLNNARKGLREGKDSTESIRSSIQRINDGAFFSAYMGGDRQREAGGSMEDGGSLNNEGTLELSDVQGSLLHDGLLFSGQDTKGVDVENQKEYKETQRYQRHLHQIPQQKQQQQLIQSGQGHEKFAADGDQVMRVERFTGNPVYISDPHTSELGRYNSIFVDEAQTENTNSLLTKLDLEEWFDHDHNEETRIEDEPFDLSQTFDFEDYFEPRESTQLNVVYGDDGDSLHEWKTEHLTSVQSIDGSPKSTIVNDLLAAIRHRRDSERISRSDDNAMDYLSTPRGNHNNNASAGDTFYARWNPTGKGQGDTSLSKPIVYIAGLFPWAGDIPAGAVGRGVLPAVHIALAHVNNDSRTDRKYTLEMAYNDTRVCVIVSVEPYI</sequence>
<dbReference type="AlphaFoldDB" id="A0AAV4H603"/>
<protein>
    <submittedName>
        <fullName evidence="1">Pir1 1,3-beta-glucan-linked structural cell wall protein</fullName>
    </submittedName>
</protein>
<name>A0AAV4H603_9GAST</name>
<evidence type="ECO:0000313" key="2">
    <source>
        <dbReference type="Proteomes" id="UP000762676"/>
    </source>
</evidence>
<reference evidence="1 2" key="1">
    <citation type="journal article" date="2021" name="Elife">
        <title>Chloroplast acquisition without the gene transfer in kleptoplastic sea slugs, Plakobranchus ocellatus.</title>
        <authorList>
            <person name="Maeda T."/>
            <person name="Takahashi S."/>
            <person name="Yoshida T."/>
            <person name="Shimamura S."/>
            <person name="Takaki Y."/>
            <person name="Nagai Y."/>
            <person name="Toyoda A."/>
            <person name="Suzuki Y."/>
            <person name="Arimoto A."/>
            <person name="Ishii H."/>
            <person name="Satoh N."/>
            <person name="Nishiyama T."/>
            <person name="Hasebe M."/>
            <person name="Maruyama T."/>
            <person name="Minagawa J."/>
            <person name="Obokata J."/>
            <person name="Shigenobu S."/>
        </authorList>
    </citation>
    <scope>NUCLEOTIDE SEQUENCE [LARGE SCALE GENOMIC DNA]</scope>
</reference>
<evidence type="ECO:0000313" key="1">
    <source>
        <dbReference type="EMBL" id="GFR92927.1"/>
    </source>
</evidence>
<accession>A0AAV4H603</accession>
<gene>
    <name evidence="1" type="ORF">ElyMa_002630700</name>
</gene>
<organism evidence="1 2">
    <name type="scientific">Elysia marginata</name>
    <dbReference type="NCBI Taxonomy" id="1093978"/>
    <lineage>
        <taxon>Eukaryota</taxon>
        <taxon>Metazoa</taxon>
        <taxon>Spiralia</taxon>
        <taxon>Lophotrochozoa</taxon>
        <taxon>Mollusca</taxon>
        <taxon>Gastropoda</taxon>
        <taxon>Heterobranchia</taxon>
        <taxon>Euthyneura</taxon>
        <taxon>Panpulmonata</taxon>
        <taxon>Sacoglossa</taxon>
        <taxon>Placobranchoidea</taxon>
        <taxon>Plakobranchidae</taxon>
        <taxon>Elysia</taxon>
    </lineage>
</organism>
<comment type="caution">
    <text evidence="1">The sequence shown here is derived from an EMBL/GenBank/DDBJ whole genome shotgun (WGS) entry which is preliminary data.</text>
</comment>
<keyword evidence="2" id="KW-1185">Reference proteome</keyword>
<dbReference type="Gene3D" id="3.40.50.2300">
    <property type="match status" value="1"/>
</dbReference>
<dbReference type="EMBL" id="BMAT01005422">
    <property type="protein sequence ID" value="GFR92927.1"/>
    <property type="molecule type" value="Genomic_DNA"/>
</dbReference>
<dbReference type="Proteomes" id="UP000762676">
    <property type="component" value="Unassembled WGS sequence"/>
</dbReference>
<proteinExistence type="predicted"/>